<evidence type="ECO:0000313" key="15">
    <source>
        <dbReference type="Proteomes" id="UP000187417"/>
    </source>
</evidence>
<evidence type="ECO:0000256" key="6">
    <source>
        <dbReference type="ARBA" id="ARBA00023121"/>
    </source>
</evidence>
<dbReference type="InterPro" id="IPR038454">
    <property type="entry name" value="DnaA_N_sf"/>
</dbReference>
<dbReference type="GO" id="GO:0008289">
    <property type="term" value="F:lipid binding"/>
    <property type="evidence" value="ECO:0007669"/>
    <property type="project" value="UniProtKB-KW"/>
</dbReference>
<comment type="similarity">
    <text evidence="1 8 11">Belongs to the DnaA family.</text>
</comment>
<comment type="domain">
    <text evidence="8">Domain I is involved in oligomerization and binding regulators, domain II is flexibile and of varying length in different bacteria, domain III forms the AAA+ region, while domain IV binds dsDNA.</text>
</comment>
<dbReference type="InterPro" id="IPR018312">
    <property type="entry name" value="Chromosome_initiator_DnaA_CS"/>
</dbReference>
<dbReference type="CDD" id="cd00009">
    <property type="entry name" value="AAA"/>
    <property type="match status" value="1"/>
</dbReference>
<keyword evidence="5 8" id="KW-0067">ATP-binding</keyword>
<dbReference type="Gene3D" id="3.30.300.180">
    <property type="match status" value="1"/>
</dbReference>
<feature type="domain" description="Chromosomal replication initiator DnaA C-terminal" evidence="13">
    <location>
        <begin position="377"/>
        <end position="446"/>
    </location>
</feature>
<comment type="function">
    <text evidence="8 10">Plays an essential role in the initiation and regulation of chromosomal replication. ATP-DnaA binds to the origin of replication (oriC) to initiate formation of the DNA replication initiation complex once per cell cycle. Binds the DnaA box (a 9 base pair repeat at the origin) and separates the double-stranded (ds)DNA. Forms a right-handed helical filament on oriC DNA; dsDNA binds to the exterior of the filament while single-stranded (ss)DNA is stabiized in the filament's interior. The ATP-DnaA-oriC complex binds and stabilizes one strand of the AT-rich DNA unwinding element (DUE), permitting loading of DNA polymerase. After initiation quickly degrades to an ADP-DnaA complex that is not apt for DNA replication. Binds acidic phospholipids.</text>
</comment>
<accession>A0A1Q6FBE3</accession>
<dbReference type="SMART" id="SM00382">
    <property type="entry name" value="AAA"/>
    <property type="match status" value="1"/>
</dbReference>
<keyword evidence="2 8" id="KW-0963">Cytoplasm</keyword>
<dbReference type="InterPro" id="IPR027417">
    <property type="entry name" value="P-loop_NTPase"/>
</dbReference>
<feature type="binding site" evidence="8">
    <location>
        <position position="177"/>
    </location>
    <ligand>
        <name>ATP</name>
        <dbReference type="ChEBI" id="CHEBI:30616"/>
    </ligand>
</feature>
<evidence type="ECO:0000256" key="9">
    <source>
        <dbReference type="NCBIfam" id="TIGR00362"/>
    </source>
</evidence>
<keyword evidence="7 8" id="KW-0238">DNA-binding</keyword>
<dbReference type="GO" id="GO:0006270">
    <property type="term" value="P:DNA replication initiation"/>
    <property type="evidence" value="ECO:0007669"/>
    <property type="project" value="UniProtKB-UniRule"/>
</dbReference>
<comment type="subunit">
    <text evidence="8">Oligomerizes as a right-handed, spiral filament on DNA at oriC.</text>
</comment>
<dbReference type="SUPFAM" id="SSF48295">
    <property type="entry name" value="TrpR-like"/>
    <property type="match status" value="1"/>
</dbReference>
<feature type="region of interest" description="Domain I, interacts with DnaA modulators" evidence="8">
    <location>
        <begin position="1"/>
        <end position="89"/>
    </location>
</feature>
<evidence type="ECO:0000256" key="1">
    <source>
        <dbReference type="ARBA" id="ARBA00006583"/>
    </source>
</evidence>
<comment type="subcellular location">
    <subcellularLocation>
        <location evidence="8">Cytoplasm</location>
    </subcellularLocation>
</comment>
<dbReference type="InterPro" id="IPR024633">
    <property type="entry name" value="DnaA_N_dom"/>
</dbReference>
<name>A0A1Q6FBE3_9BACT</name>
<evidence type="ECO:0000256" key="4">
    <source>
        <dbReference type="ARBA" id="ARBA00022741"/>
    </source>
</evidence>
<sequence length="469" mass="53294">MLAPAQTYCEKWQTCLDQIKSRTTEEEFVKWFKPIVPLEFDGKTLRLCVPNMSYVYQIEKHYIPFLRPIISQLYGQEIRLHYAVPKNDAQSVPVSKEADTTAISQFNTQTNTANIKNPFVIPGLKKIVIDPQLNPNYTFATFIEGECNRLARSAGMAVAVDPGHTPFNPLYIYGNSGLGKTHIVQSIGHEVRQRHPELQVLYVSMNKFQAQFQTAYKNGEIPDFIHFYQMIDVLIIDDIQELTGKTGTQNAFFNIFNHLQLAGKQLILTSDKPPVELKDIEQRLLTRFKWGLSTQLNTPDYDTKVKIIRIKAQKLGLQLTDEIVHYLADNISANVREIEGALSALVANTVYMGKKVSLSLVKEILKVYVRVCQKEITIEHIIEVVCDFLHIDIQRLNSPERTREVAQARQIAMYLAKQHTKSPLIAIGSAIGGRNHATVLHSCKAVSNQIETDKAFQRQMEELEKLVLA</sequence>
<evidence type="ECO:0000256" key="8">
    <source>
        <dbReference type="HAMAP-Rule" id="MF_00377"/>
    </source>
</evidence>
<dbReference type="InterPro" id="IPR020591">
    <property type="entry name" value="Chromosome_initiator_DnaA-like"/>
</dbReference>
<dbReference type="Pfam" id="PF11638">
    <property type="entry name" value="DnaA_N"/>
    <property type="match status" value="1"/>
</dbReference>
<dbReference type="Gene3D" id="1.10.8.60">
    <property type="match status" value="1"/>
</dbReference>
<evidence type="ECO:0000256" key="7">
    <source>
        <dbReference type="ARBA" id="ARBA00023125"/>
    </source>
</evidence>
<dbReference type="InterPro" id="IPR013159">
    <property type="entry name" value="DnaA_C"/>
</dbReference>
<dbReference type="FunFam" id="3.40.50.300:FF:000668">
    <property type="entry name" value="Chromosomal replication initiator protein DnaA"/>
    <property type="match status" value="1"/>
</dbReference>
<evidence type="ECO:0000259" key="12">
    <source>
        <dbReference type="SMART" id="SM00382"/>
    </source>
</evidence>
<dbReference type="SUPFAM" id="SSF52540">
    <property type="entry name" value="P-loop containing nucleoside triphosphate hydrolases"/>
    <property type="match status" value="1"/>
</dbReference>
<dbReference type="GO" id="GO:0005886">
    <property type="term" value="C:plasma membrane"/>
    <property type="evidence" value="ECO:0007669"/>
    <property type="project" value="TreeGrafter"/>
</dbReference>
<evidence type="ECO:0000256" key="10">
    <source>
        <dbReference type="RuleBase" id="RU000577"/>
    </source>
</evidence>
<keyword evidence="3 8" id="KW-0235">DNA replication</keyword>
<keyword evidence="4 8" id="KW-0547">Nucleotide-binding</keyword>
<feature type="binding site" evidence="8">
    <location>
        <position position="180"/>
    </location>
    <ligand>
        <name>ATP</name>
        <dbReference type="ChEBI" id="CHEBI:30616"/>
    </ligand>
</feature>
<dbReference type="InterPro" id="IPR001957">
    <property type="entry name" value="Chromosome_initiator_DnaA"/>
</dbReference>
<gene>
    <name evidence="8" type="primary">dnaA</name>
    <name evidence="14" type="ORF">BHV66_02210</name>
</gene>
<reference evidence="14 15" key="1">
    <citation type="journal article" date="2016" name="Nat. Biotechnol.">
        <title>Measurement of bacterial replication rates in microbial communities.</title>
        <authorList>
            <person name="Brown C.T."/>
            <person name="Olm M.R."/>
            <person name="Thomas B.C."/>
            <person name="Banfield J.F."/>
        </authorList>
    </citation>
    <scope>NUCLEOTIDE SEQUENCE [LARGE SCALE GENOMIC DNA]</scope>
    <source>
        <strain evidence="14">CAG:67_53_122</strain>
    </source>
</reference>
<proteinExistence type="inferred from homology"/>
<dbReference type="RefSeq" id="WP_278338985.1">
    <property type="nucleotide sequence ID" value="NZ_CAUDCG010000002.1"/>
</dbReference>
<evidence type="ECO:0000313" key="14">
    <source>
        <dbReference type="EMBL" id="OKY96163.1"/>
    </source>
</evidence>
<dbReference type="GO" id="GO:0006275">
    <property type="term" value="P:regulation of DNA replication"/>
    <property type="evidence" value="ECO:0007669"/>
    <property type="project" value="UniProtKB-UniRule"/>
</dbReference>
<dbReference type="CDD" id="cd06571">
    <property type="entry name" value="Bac_DnaA_C"/>
    <property type="match status" value="1"/>
</dbReference>
<dbReference type="PRINTS" id="PR00051">
    <property type="entry name" value="DNAA"/>
</dbReference>
<dbReference type="STRING" id="28117.BHV66_02210"/>
<dbReference type="Pfam" id="PF00308">
    <property type="entry name" value="Bac_DnaA"/>
    <property type="match status" value="1"/>
</dbReference>
<dbReference type="NCBIfam" id="TIGR00362">
    <property type="entry name" value="DnaA"/>
    <property type="match status" value="1"/>
</dbReference>
<evidence type="ECO:0000259" key="13">
    <source>
        <dbReference type="SMART" id="SM00760"/>
    </source>
</evidence>
<feature type="domain" description="AAA+ ATPase" evidence="12">
    <location>
        <begin position="166"/>
        <end position="302"/>
    </location>
</feature>
<feature type="binding site" evidence="8">
    <location>
        <position position="179"/>
    </location>
    <ligand>
        <name>ATP</name>
        <dbReference type="ChEBI" id="CHEBI:30616"/>
    </ligand>
</feature>
<dbReference type="InterPro" id="IPR013317">
    <property type="entry name" value="DnaA_dom"/>
</dbReference>
<dbReference type="GO" id="GO:0005524">
    <property type="term" value="F:ATP binding"/>
    <property type="evidence" value="ECO:0007669"/>
    <property type="project" value="UniProtKB-UniRule"/>
</dbReference>
<evidence type="ECO:0000256" key="5">
    <source>
        <dbReference type="ARBA" id="ARBA00022840"/>
    </source>
</evidence>
<dbReference type="InterPro" id="IPR003593">
    <property type="entry name" value="AAA+_ATPase"/>
</dbReference>
<dbReference type="PANTHER" id="PTHR30050:SF2">
    <property type="entry name" value="CHROMOSOMAL REPLICATION INITIATOR PROTEIN DNAA"/>
    <property type="match status" value="1"/>
</dbReference>
<dbReference type="Gene3D" id="1.10.1750.10">
    <property type="match status" value="1"/>
</dbReference>
<dbReference type="HAMAP" id="MF_00377">
    <property type="entry name" value="DnaA_bact"/>
    <property type="match status" value="1"/>
</dbReference>
<dbReference type="SMART" id="SM00760">
    <property type="entry name" value="Bac_DnaA_C"/>
    <property type="match status" value="1"/>
</dbReference>
<keyword evidence="6 8" id="KW-0446">Lipid-binding</keyword>
<feature type="binding site" evidence="8">
    <location>
        <position position="181"/>
    </location>
    <ligand>
        <name>ATP</name>
        <dbReference type="ChEBI" id="CHEBI:30616"/>
    </ligand>
</feature>
<feature type="region of interest" description="Domain IV, binds dsDNA" evidence="8">
    <location>
        <begin position="350"/>
        <end position="469"/>
    </location>
</feature>
<comment type="caution">
    <text evidence="8">Lacks conserved residue(s) required for the propagation of feature annotation.</text>
</comment>
<comment type="caution">
    <text evidence="14">The sequence shown here is derived from an EMBL/GenBank/DDBJ whole genome shotgun (WGS) entry which is preliminary data.</text>
</comment>
<evidence type="ECO:0000256" key="3">
    <source>
        <dbReference type="ARBA" id="ARBA00022705"/>
    </source>
</evidence>
<dbReference type="Pfam" id="PF08299">
    <property type="entry name" value="Bac_DnaA_C"/>
    <property type="match status" value="1"/>
</dbReference>
<dbReference type="AlphaFoldDB" id="A0A1Q6FBE3"/>
<dbReference type="PROSITE" id="PS01008">
    <property type="entry name" value="DNAA"/>
    <property type="match status" value="1"/>
</dbReference>
<dbReference type="PANTHER" id="PTHR30050">
    <property type="entry name" value="CHROMOSOMAL REPLICATION INITIATOR PROTEIN DNAA"/>
    <property type="match status" value="1"/>
</dbReference>
<protein>
    <recommendedName>
        <fullName evidence="8 9">Chromosomal replication initiator protein DnaA</fullName>
    </recommendedName>
</protein>
<dbReference type="GO" id="GO:0003688">
    <property type="term" value="F:DNA replication origin binding"/>
    <property type="evidence" value="ECO:0007669"/>
    <property type="project" value="UniProtKB-UniRule"/>
</dbReference>
<evidence type="ECO:0000256" key="2">
    <source>
        <dbReference type="ARBA" id="ARBA00022490"/>
    </source>
</evidence>
<dbReference type="Proteomes" id="UP000187417">
    <property type="component" value="Unassembled WGS sequence"/>
</dbReference>
<dbReference type="GO" id="GO:0005737">
    <property type="term" value="C:cytoplasm"/>
    <property type="evidence" value="ECO:0007669"/>
    <property type="project" value="UniProtKB-SubCell"/>
</dbReference>
<dbReference type="Gene3D" id="3.40.50.300">
    <property type="entry name" value="P-loop containing nucleotide triphosphate hydrolases"/>
    <property type="match status" value="1"/>
</dbReference>
<dbReference type="EMBL" id="MNQH01000002">
    <property type="protein sequence ID" value="OKY96163.1"/>
    <property type="molecule type" value="Genomic_DNA"/>
</dbReference>
<organism evidence="14 15">
    <name type="scientific">Alistipes putredinis</name>
    <dbReference type="NCBI Taxonomy" id="28117"/>
    <lineage>
        <taxon>Bacteria</taxon>
        <taxon>Pseudomonadati</taxon>
        <taxon>Bacteroidota</taxon>
        <taxon>Bacteroidia</taxon>
        <taxon>Bacteroidales</taxon>
        <taxon>Rikenellaceae</taxon>
        <taxon>Alistipes</taxon>
    </lineage>
</organism>
<evidence type="ECO:0000256" key="11">
    <source>
        <dbReference type="RuleBase" id="RU004227"/>
    </source>
</evidence>
<dbReference type="InterPro" id="IPR010921">
    <property type="entry name" value="Trp_repressor/repl_initiator"/>
</dbReference>